<dbReference type="GO" id="GO:0051301">
    <property type="term" value="P:cell division"/>
    <property type="evidence" value="ECO:0007669"/>
    <property type="project" value="UniProtKB-KW"/>
</dbReference>
<dbReference type="GO" id="GO:0007062">
    <property type="term" value="P:sister chromatid cohesion"/>
    <property type="evidence" value="ECO:0007669"/>
    <property type="project" value="InterPro"/>
</dbReference>
<dbReference type="Gramene" id="rna-AYBTSS11_LOCUS393">
    <property type="protein sequence ID" value="CAJ1791855.1"/>
    <property type="gene ID" value="gene-AYBTSS11_LOCUS393"/>
</dbReference>
<reference evidence="11" key="1">
    <citation type="submission" date="2023-10" db="EMBL/GenBank/DDBJ databases">
        <authorList>
            <person name="Domelevo Entfellner J.-B."/>
        </authorList>
    </citation>
    <scope>NUCLEOTIDE SEQUENCE</scope>
</reference>
<organism evidence="11 12">
    <name type="scientific">Sphenostylis stenocarpa</name>
    <dbReference type="NCBI Taxonomy" id="92480"/>
    <lineage>
        <taxon>Eukaryota</taxon>
        <taxon>Viridiplantae</taxon>
        <taxon>Streptophyta</taxon>
        <taxon>Embryophyta</taxon>
        <taxon>Tracheophyta</taxon>
        <taxon>Spermatophyta</taxon>
        <taxon>Magnoliopsida</taxon>
        <taxon>eudicotyledons</taxon>
        <taxon>Gunneridae</taxon>
        <taxon>Pentapetalae</taxon>
        <taxon>rosids</taxon>
        <taxon>fabids</taxon>
        <taxon>Fabales</taxon>
        <taxon>Fabaceae</taxon>
        <taxon>Papilionoideae</taxon>
        <taxon>50 kb inversion clade</taxon>
        <taxon>NPAAA clade</taxon>
        <taxon>indigoferoid/millettioid clade</taxon>
        <taxon>Phaseoleae</taxon>
        <taxon>Sphenostylis</taxon>
    </lineage>
</organism>
<evidence type="ECO:0000256" key="4">
    <source>
        <dbReference type="ARBA" id="ARBA00022776"/>
    </source>
</evidence>
<dbReference type="GO" id="GO:0008278">
    <property type="term" value="C:cohesin complex"/>
    <property type="evidence" value="ECO:0007669"/>
    <property type="project" value="InterPro"/>
</dbReference>
<sequence>MLKAKFLLPFGSNPVRVAAFCFKNLRKIQFGKLVGEGEVLAGFSCKIVDVALLVSEYKILQDELDVVSYRVLGYLLLGIVRIYSKKVEYALDDCNEILIKINKFVGNREDFSHVETLRMSVSIPSKLQLDAFELDLLEDTGRDHTAPSEEITISDKEVVCKTGGFGLFSQEKGFSVPLLENLFNNSILKTSNVDRAKEQVGVMALLAILFEEFDINENTCSFDRDKVGNAHLSQLLSMMGIKVDPVSSPESRDTLENSMFSLMEPMNLDNVLIVEGLEKESVNLSGQDQQIIEEQIIEDIVPTDDEINEESSRISQVDINMFCGREEEHVLSVEEFTKYRQVDTAQSSAKETFSSLCNMNEEVIEVHVARSLEESIENPQDKKSHENECVYHVNSSVANDIHEEHIEGAVEKRYSNRKLGVREKVSLEDENLSFTPSKSKNLEVTPQSKFRDDSVGMPKHGATTPESMFISTPAARDHSQFSRKRRAVLDQKKIVLPNNSYLDVDILALSSIECYILNHFRVIMKRLRSTEDIVRKRRKYHCTSLAWNRESPISCHPDIFYEPLLPCCSSELQLLFSKEKIKLPDSLKIMETSGNLAVLGSPTIATPRSPPQLSDSVEIEKTPRMLDVFESLLSDIPKHVPTAPQTYPSSTLENEFPSLMDEEINSFEADNAKLAGWSDRTRVVANYLKKSFLPARNQKEKSVLNFSKVFGGRARKEGARLFYEVLVLKTTGYVDVEQNEAYGDIAISKLPKLDQTF</sequence>
<dbReference type="GO" id="GO:0005634">
    <property type="term" value="C:nucleus"/>
    <property type="evidence" value="ECO:0007669"/>
    <property type="project" value="UniProtKB-SubCell"/>
</dbReference>
<dbReference type="GO" id="GO:0007059">
    <property type="term" value="P:chromosome segregation"/>
    <property type="evidence" value="ECO:0007669"/>
    <property type="project" value="UniProtKB-KW"/>
</dbReference>
<dbReference type="AlphaFoldDB" id="A0AA86V4Y6"/>
<dbReference type="InterPro" id="IPR006910">
    <property type="entry name" value="Rad21_Rec8_N"/>
</dbReference>
<comment type="similarity">
    <text evidence="2">Belongs to the rad21 family.</text>
</comment>
<keyword evidence="5" id="KW-0159">Chromosome partition</keyword>
<name>A0AA86V4Y6_9FABA</name>
<evidence type="ECO:0000259" key="9">
    <source>
        <dbReference type="Pfam" id="PF04824"/>
    </source>
</evidence>
<comment type="subunit">
    <text evidence="7">Component of the cohesin complex.</text>
</comment>
<dbReference type="GO" id="GO:1990414">
    <property type="term" value="P:replication-born double-strand break repair via sister chromatid exchange"/>
    <property type="evidence" value="ECO:0007669"/>
    <property type="project" value="TreeGrafter"/>
</dbReference>
<keyword evidence="4" id="KW-0498">Mitosis</keyword>
<keyword evidence="4" id="KW-0131">Cell cycle</keyword>
<feature type="region of interest" description="Disordered" evidence="8">
    <location>
        <begin position="436"/>
        <end position="457"/>
    </location>
</feature>
<keyword evidence="12" id="KW-1185">Reference proteome</keyword>
<evidence type="ECO:0000256" key="3">
    <source>
        <dbReference type="ARBA" id="ARBA00022618"/>
    </source>
</evidence>
<keyword evidence="3" id="KW-0132">Cell division</keyword>
<evidence type="ECO:0000256" key="1">
    <source>
        <dbReference type="ARBA" id="ARBA00004123"/>
    </source>
</evidence>
<dbReference type="Pfam" id="PF04825">
    <property type="entry name" value="Rad21_Rec8_N"/>
    <property type="match status" value="1"/>
</dbReference>
<evidence type="ECO:0008006" key="13">
    <source>
        <dbReference type="Google" id="ProtNLM"/>
    </source>
</evidence>
<evidence type="ECO:0000313" key="11">
    <source>
        <dbReference type="EMBL" id="CAJ1791855.1"/>
    </source>
</evidence>
<protein>
    <recommendedName>
        <fullName evidence="13">Sister chromatid cohesion 1 protein 2</fullName>
    </recommendedName>
</protein>
<evidence type="ECO:0000256" key="8">
    <source>
        <dbReference type="SAM" id="MobiDB-lite"/>
    </source>
</evidence>
<dbReference type="EMBL" id="OY731398">
    <property type="protein sequence ID" value="CAJ1791855.1"/>
    <property type="molecule type" value="Genomic_DNA"/>
</dbReference>
<feature type="compositionally biased region" description="Polar residues" evidence="8">
    <location>
        <begin position="436"/>
        <end position="448"/>
    </location>
</feature>
<feature type="domain" description="Rad21/Rec8-like protein C-terminal eukaryotic" evidence="9">
    <location>
        <begin position="700"/>
        <end position="752"/>
    </location>
</feature>
<dbReference type="Proteomes" id="UP001189624">
    <property type="component" value="Chromosome 1"/>
</dbReference>
<dbReference type="InterPro" id="IPR036390">
    <property type="entry name" value="WH_DNA-bd_sf"/>
</dbReference>
<dbReference type="InterPro" id="IPR039781">
    <property type="entry name" value="Rad21/Rec8-like"/>
</dbReference>
<accession>A0AA86V4Y6</accession>
<feature type="domain" description="Rad21/Rec8-like protein N-terminal" evidence="10">
    <location>
        <begin position="59"/>
        <end position="107"/>
    </location>
</feature>
<dbReference type="FunFam" id="1.10.10.580:FF:000002">
    <property type="entry name" value="Sister chromatid cohesion 1 protein 4"/>
    <property type="match status" value="1"/>
</dbReference>
<dbReference type="Gene3D" id="1.10.10.580">
    <property type="entry name" value="Structural maintenance of chromosome 1. Chain E"/>
    <property type="match status" value="1"/>
</dbReference>
<comment type="subcellular location">
    <subcellularLocation>
        <location evidence="1">Nucleus</location>
    </subcellularLocation>
</comment>
<dbReference type="InterPro" id="IPR006909">
    <property type="entry name" value="Rad21/Rec8_C_eu"/>
</dbReference>
<evidence type="ECO:0000259" key="10">
    <source>
        <dbReference type="Pfam" id="PF04825"/>
    </source>
</evidence>
<dbReference type="PANTHER" id="PTHR12585:SF73">
    <property type="entry name" value="SISTER CHROMATID COHESION 1 PROTEIN 2"/>
    <property type="match status" value="1"/>
</dbReference>
<dbReference type="Pfam" id="PF04824">
    <property type="entry name" value="Rad21_Rec8"/>
    <property type="match status" value="1"/>
</dbReference>
<dbReference type="CDD" id="cd21793">
    <property type="entry name" value="Rad21_Rec8_M_AtSYN1-like"/>
    <property type="match status" value="1"/>
</dbReference>
<evidence type="ECO:0000256" key="5">
    <source>
        <dbReference type="ARBA" id="ARBA00022829"/>
    </source>
</evidence>
<evidence type="ECO:0000313" key="12">
    <source>
        <dbReference type="Proteomes" id="UP001189624"/>
    </source>
</evidence>
<evidence type="ECO:0000256" key="6">
    <source>
        <dbReference type="ARBA" id="ARBA00023242"/>
    </source>
</evidence>
<gene>
    <name evidence="11" type="ORF">AYBTSS11_LOCUS393</name>
</gene>
<dbReference type="PANTHER" id="PTHR12585">
    <property type="entry name" value="SCC1 / RAD21 FAMILY MEMBER"/>
    <property type="match status" value="1"/>
</dbReference>
<dbReference type="InterPro" id="IPR023093">
    <property type="entry name" value="ScpA-like_C"/>
</dbReference>
<proteinExistence type="inferred from homology"/>
<dbReference type="GO" id="GO:0003682">
    <property type="term" value="F:chromatin binding"/>
    <property type="evidence" value="ECO:0007669"/>
    <property type="project" value="TreeGrafter"/>
</dbReference>
<keyword evidence="6" id="KW-0539">Nucleus</keyword>
<dbReference type="SUPFAM" id="SSF46785">
    <property type="entry name" value="Winged helix' DNA-binding domain"/>
    <property type="match status" value="1"/>
</dbReference>
<evidence type="ECO:0000256" key="7">
    <source>
        <dbReference type="ARBA" id="ARBA00064543"/>
    </source>
</evidence>
<evidence type="ECO:0000256" key="2">
    <source>
        <dbReference type="ARBA" id="ARBA00009870"/>
    </source>
</evidence>